<accession>A0A8S1X6G5</accession>
<organism evidence="2 3">
    <name type="scientific">Paramecium pentaurelia</name>
    <dbReference type="NCBI Taxonomy" id="43138"/>
    <lineage>
        <taxon>Eukaryota</taxon>
        <taxon>Sar</taxon>
        <taxon>Alveolata</taxon>
        <taxon>Ciliophora</taxon>
        <taxon>Intramacronucleata</taxon>
        <taxon>Oligohymenophorea</taxon>
        <taxon>Peniculida</taxon>
        <taxon>Parameciidae</taxon>
        <taxon>Paramecium</taxon>
    </lineage>
</organism>
<sequence>MVQSIQLRIFIHFKIFCLQILHPIYFICFINLKILRSLNNKMKNFKNSFKNLEFYYINFDYHSQSQPLNIAKIIGHLYDLMIKNSIKLNDLTHYFNTANNFIQNNMKFNHIK</sequence>
<protein>
    <submittedName>
        <fullName evidence="2">Uncharacterized protein</fullName>
    </submittedName>
</protein>
<keyword evidence="1" id="KW-1133">Transmembrane helix</keyword>
<keyword evidence="3" id="KW-1185">Reference proteome</keyword>
<dbReference type="AlphaFoldDB" id="A0A8S1X6G5"/>
<keyword evidence="1" id="KW-0812">Transmembrane</keyword>
<dbReference type="Proteomes" id="UP000689195">
    <property type="component" value="Unassembled WGS sequence"/>
</dbReference>
<reference evidence="2" key="1">
    <citation type="submission" date="2021-01" db="EMBL/GenBank/DDBJ databases">
        <authorList>
            <consortium name="Genoscope - CEA"/>
            <person name="William W."/>
        </authorList>
    </citation>
    <scope>NUCLEOTIDE SEQUENCE</scope>
</reference>
<proteinExistence type="predicted"/>
<evidence type="ECO:0000256" key="1">
    <source>
        <dbReference type="SAM" id="Phobius"/>
    </source>
</evidence>
<keyword evidence="1" id="KW-0472">Membrane</keyword>
<feature type="transmembrane region" description="Helical" evidence="1">
    <location>
        <begin position="12"/>
        <end position="32"/>
    </location>
</feature>
<dbReference type="EMBL" id="CAJJDO010000106">
    <property type="protein sequence ID" value="CAD8194236.1"/>
    <property type="molecule type" value="Genomic_DNA"/>
</dbReference>
<comment type="caution">
    <text evidence="2">The sequence shown here is derived from an EMBL/GenBank/DDBJ whole genome shotgun (WGS) entry which is preliminary data.</text>
</comment>
<evidence type="ECO:0000313" key="3">
    <source>
        <dbReference type="Proteomes" id="UP000689195"/>
    </source>
</evidence>
<gene>
    <name evidence="2" type="ORF">PPENT_87.1.T1060093</name>
</gene>
<evidence type="ECO:0000313" key="2">
    <source>
        <dbReference type="EMBL" id="CAD8194236.1"/>
    </source>
</evidence>
<name>A0A8S1X6G5_9CILI</name>